<protein>
    <submittedName>
        <fullName evidence="1">Uncharacterized protein</fullName>
    </submittedName>
</protein>
<dbReference type="RefSeq" id="WP_132495487.1">
    <property type="nucleotide sequence ID" value="NZ_SMKW01000168.1"/>
</dbReference>
<dbReference type="EMBL" id="SMKW01000168">
    <property type="protein sequence ID" value="TDD33370.1"/>
    <property type="molecule type" value="Genomic_DNA"/>
</dbReference>
<comment type="caution">
    <text evidence="1">The sequence shown here is derived from an EMBL/GenBank/DDBJ whole genome shotgun (WGS) entry which is preliminary data.</text>
</comment>
<dbReference type="AlphaFoldDB" id="A0A4R4XQH9"/>
<gene>
    <name evidence="1" type="ORF">E1288_45570</name>
</gene>
<reference evidence="1 2" key="1">
    <citation type="submission" date="2019-03" db="EMBL/GenBank/DDBJ databases">
        <title>Draft genome sequences of novel Actinobacteria.</title>
        <authorList>
            <person name="Sahin N."/>
            <person name="Ay H."/>
            <person name="Saygin H."/>
        </authorList>
    </citation>
    <scope>NUCLEOTIDE SEQUENCE [LARGE SCALE GENOMIC DNA]</scope>
    <source>
        <strain evidence="1 2">7K502</strain>
    </source>
</reference>
<dbReference type="OrthoDB" id="1215854at2"/>
<organism evidence="1 2">
    <name type="scientific">Saccharopolyspora elongata</name>
    <dbReference type="NCBI Taxonomy" id="2530387"/>
    <lineage>
        <taxon>Bacteria</taxon>
        <taxon>Bacillati</taxon>
        <taxon>Actinomycetota</taxon>
        <taxon>Actinomycetes</taxon>
        <taxon>Pseudonocardiales</taxon>
        <taxon>Pseudonocardiaceae</taxon>
        <taxon>Saccharopolyspora</taxon>
    </lineage>
</organism>
<dbReference type="Proteomes" id="UP000294947">
    <property type="component" value="Unassembled WGS sequence"/>
</dbReference>
<keyword evidence="2" id="KW-1185">Reference proteome</keyword>
<name>A0A4R4XQH9_9PSEU</name>
<evidence type="ECO:0000313" key="1">
    <source>
        <dbReference type="EMBL" id="TDD33370.1"/>
    </source>
</evidence>
<accession>A0A4R4XQH9</accession>
<sequence>MPTTAEPLRHDCPELVVEAAGAELTPAQIRALAEHARDLAERPVARAERDFASPVVNLHAADPAPVAAVAQVLTDGITEHASRMRGVPTTAAGYRLPGGDSLHMRVLHDPSPVAQAVIAVGPAGGKTDMLGWAEDADEFKLAHEGGHFYGLYDEYVRRDEHGDDWVFCITCRTYERLWDKWLA</sequence>
<evidence type="ECO:0000313" key="2">
    <source>
        <dbReference type="Proteomes" id="UP000294947"/>
    </source>
</evidence>
<proteinExistence type="predicted"/>